<dbReference type="InterPro" id="IPR051395">
    <property type="entry name" value="Cytochrome_c_Peroxidase/MauG"/>
</dbReference>
<dbReference type="EMBL" id="JACHXU010000010">
    <property type="protein sequence ID" value="MBB3207364.1"/>
    <property type="molecule type" value="Genomic_DNA"/>
</dbReference>
<dbReference type="InterPro" id="IPR010538">
    <property type="entry name" value="DHOR"/>
</dbReference>
<feature type="compositionally biased region" description="Basic and acidic residues" evidence="5">
    <location>
        <begin position="451"/>
        <end position="464"/>
    </location>
</feature>
<reference evidence="7 8" key="1">
    <citation type="submission" date="2020-08" db="EMBL/GenBank/DDBJ databases">
        <title>Genomic Encyclopedia of Type Strains, Phase III (KMG-III): the genomes of soil and plant-associated and newly described type strains.</title>
        <authorList>
            <person name="Whitman W."/>
        </authorList>
    </citation>
    <scope>NUCLEOTIDE SEQUENCE [LARGE SCALE GENOMIC DNA]</scope>
    <source>
        <strain evidence="7 8">CECT 8075</strain>
    </source>
</reference>
<evidence type="ECO:0000256" key="2">
    <source>
        <dbReference type="ARBA" id="ARBA00022723"/>
    </source>
</evidence>
<dbReference type="PANTHER" id="PTHR30600">
    <property type="entry name" value="CYTOCHROME C PEROXIDASE-RELATED"/>
    <property type="match status" value="1"/>
</dbReference>
<dbReference type="Proteomes" id="UP000536179">
    <property type="component" value="Unassembled WGS sequence"/>
</dbReference>
<dbReference type="RefSeq" id="WP_184305716.1">
    <property type="nucleotide sequence ID" value="NZ_JACHXU010000010.1"/>
</dbReference>
<protein>
    <submittedName>
        <fullName evidence="7">Cytochrome c553</fullName>
    </submittedName>
</protein>
<accession>A0A7W5E056</accession>
<keyword evidence="3 4" id="KW-0408">Iron</keyword>
<sequence length="574" mass="62637">MAAKHRYELAGLLIFSLVFATHVIAQDAVAGRELFEREWEFVDRGAGFGEWEPMLRMPHGRERGHGRGMERGMERGKDRGPRPERGGNERGWGSAIAGDGAGFVAQDQGFADDGQELAPDGLGPLHNAVSCAACHPGGGASGVSHNVTRLTVDPRSPFFEQPMERGGRGGRDRSVTELFPGLVSGNELSFKTIVHDRSTRPGYDVIRQRLLLGVPNGLSPEWFSPDVRTVEAIAMQPVVAGRYRTLDYYLSQRNTTPLHGMGEIERISINRLNAVSLSQNRLSGGVVSGRVAGKYGWRGQVSTLSDFVVGACATELGLNVPGIAKQADDPADPRYVNSAPDISTAQIADLTSYVGGLPAPKKALLSLDERKRVRRGEQVFHSTGCAVCHVADLLPARGIYSDLLLHDMGAELQDPSPAPAYEQAGTRAAIYDGLSRNQYGRDATSHYRSGRRPDRGRSAQRESDSIVLASAPQTIAMDDPVEPQFPRGEISDADLQGRYRFSWDALQREWKTPPLWGVADSAPYLHDGRAETLTDAIQWHGGEAETSKRRFLNLNKDQQQLLLAFLGSLKSPLE</sequence>
<keyword evidence="8" id="KW-1185">Reference proteome</keyword>
<dbReference type="Pfam" id="PF06537">
    <property type="entry name" value="DHOR"/>
    <property type="match status" value="1"/>
</dbReference>
<dbReference type="SUPFAM" id="SSF46626">
    <property type="entry name" value="Cytochrome c"/>
    <property type="match status" value="1"/>
</dbReference>
<evidence type="ECO:0000313" key="7">
    <source>
        <dbReference type="EMBL" id="MBB3207364.1"/>
    </source>
</evidence>
<gene>
    <name evidence="7" type="ORF">FHS27_003185</name>
</gene>
<dbReference type="Gene3D" id="1.10.760.10">
    <property type="entry name" value="Cytochrome c-like domain"/>
    <property type="match status" value="1"/>
</dbReference>
<evidence type="ECO:0000256" key="1">
    <source>
        <dbReference type="ARBA" id="ARBA00022617"/>
    </source>
</evidence>
<dbReference type="GO" id="GO:0046872">
    <property type="term" value="F:metal ion binding"/>
    <property type="evidence" value="ECO:0007669"/>
    <property type="project" value="UniProtKB-KW"/>
</dbReference>
<evidence type="ECO:0000259" key="6">
    <source>
        <dbReference type="PROSITE" id="PS51007"/>
    </source>
</evidence>
<organism evidence="7 8">
    <name type="scientific">Aporhodopirellula rubra</name>
    <dbReference type="NCBI Taxonomy" id="980271"/>
    <lineage>
        <taxon>Bacteria</taxon>
        <taxon>Pseudomonadati</taxon>
        <taxon>Planctomycetota</taxon>
        <taxon>Planctomycetia</taxon>
        <taxon>Pirellulales</taxon>
        <taxon>Pirellulaceae</taxon>
        <taxon>Aporhodopirellula</taxon>
    </lineage>
</organism>
<evidence type="ECO:0000256" key="5">
    <source>
        <dbReference type="SAM" id="MobiDB-lite"/>
    </source>
</evidence>
<feature type="region of interest" description="Disordered" evidence="5">
    <location>
        <begin position="57"/>
        <end position="91"/>
    </location>
</feature>
<evidence type="ECO:0000256" key="3">
    <source>
        <dbReference type="ARBA" id="ARBA00023004"/>
    </source>
</evidence>
<keyword evidence="1 4" id="KW-0349">Heme</keyword>
<dbReference type="GO" id="GO:0009055">
    <property type="term" value="F:electron transfer activity"/>
    <property type="evidence" value="ECO:0007669"/>
    <property type="project" value="InterPro"/>
</dbReference>
<feature type="region of interest" description="Disordered" evidence="5">
    <location>
        <begin position="440"/>
        <end position="465"/>
    </location>
</feature>
<keyword evidence="2 4" id="KW-0479">Metal-binding</keyword>
<evidence type="ECO:0000256" key="4">
    <source>
        <dbReference type="PROSITE-ProRule" id="PRU00433"/>
    </source>
</evidence>
<proteinExistence type="predicted"/>
<comment type="caution">
    <text evidence="7">The sequence shown here is derived from an EMBL/GenBank/DDBJ whole genome shotgun (WGS) entry which is preliminary data.</text>
</comment>
<dbReference type="GO" id="GO:0020037">
    <property type="term" value="F:heme binding"/>
    <property type="evidence" value="ECO:0007669"/>
    <property type="project" value="InterPro"/>
</dbReference>
<dbReference type="PANTHER" id="PTHR30600:SF4">
    <property type="entry name" value="CYTOCHROME C DOMAIN-CONTAINING PROTEIN"/>
    <property type="match status" value="1"/>
</dbReference>
<feature type="compositionally biased region" description="Basic and acidic residues" evidence="5">
    <location>
        <begin position="59"/>
        <end position="88"/>
    </location>
</feature>
<dbReference type="GO" id="GO:0004130">
    <property type="term" value="F:cytochrome-c peroxidase activity"/>
    <property type="evidence" value="ECO:0007669"/>
    <property type="project" value="TreeGrafter"/>
</dbReference>
<dbReference type="InterPro" id="IPR036909">
    <property type="entry name" value="Cyt_c-like_dom_sf"/>
</dbReference>
<evidence type="ECO:0000313" key="8">
    <source>
        <dbReference type="Proteomes" id="UP000536179"/>
    </source>
</evidence>
<name>A0A7W5E056_9BACT</name>
<feature type="domain" description="Cytochrome c" evidence="6">
    <location>
        <begin position="371"/>
        <end position="570"/>
    </location>
</feature>
<dbReference type="PROSITE" id="PS51007">
    <property type="entry name" value="CYTC"/>
    <property type="match status" value="1"/>
</dbReference>
<dbReference type="InterPro" id="IPR009056">
    <property type="entry name" value="Cyt_c-like_dom"/>
</dbReference>
<dbReference type="AlphaFoldDB" id="A0A7W5E056"/>